<dbReference type="EMBL" id="JANIBK010000045">
    <property type="protein sequence ID" value="MCQ8128845.1"/>
    <property type="molecule type" value="Genomic_DNA"/>
</dbReference>
<gene>
    <name evidence="1" type="primary">tssG</name>
    <name evidence="1" type="ORF">NP596_10290</name>
</gene>
<dbReference type="NCBIfam" id="TIGR03347">
    <property type="entry name" value="VI_chp_1"/>
    <property type="match status" value="1"/>
</dbReference>
<accession>A0ABT1U4X4</accession>
<evidence type="ECO:0000313" key="1">
    <source>
        <dbReference type="EMBL" id="MCQ8128845.1"/>
    </source>
</evidence>
<comment type="caution">
    <text evidence="1">The sequence shown here is derived from an EMBL/GenBank/DDBJ whole genome shotgun (WGS) entry which is preliminary data.</text>
</comment>
<sequence length="354" mass="39262">MADPNRTPTHVLIGELEQAAYRFDFFETLRWLEALNADKPRLGTAVKLSEDPVRLSQEPELQFPASALAACHVGGSGVPRLAVNFLGLFGPNGPLPLHLTEYARERLRNHHDPTLARFADIFHHRMIGLFYRAWANTRPTVSYDRPQADRFGFYVGSLLGLGGEAFRRRDALDDRAKFYYAGHFSNQTKSPDSLQAIIADILSIQVRIEEFIGEWMEIQPSDHSRLGYAPELATLGQSALLGAFVWGCQHKFRIVLGPLKLVQYLALLPGAAGLAKLAATVRNFLGDELVWDAQLILHKHEVPAELSLGVPAKAVRSSMNGEARLGWSMWLGPRPSPCDADDLTLNPFFAAGKT</sequence>
<dbReference type="PANTHER" id="PTHR35564:SF4">
    <property type="entry name" value="CYTOPLASMIC PROTEIN"/>
    <property type="match status" value="1"/>
</dbReference>
<organism evidence="1 2">
    <name type="scientific">Methylomonas rivi</name>
    <dbReference type="NCBI Taxonomy" id="2952226"/>
    <lineage>
        <taxon>Bacteria</taxon>
        <taxon>Pseudomonadati</taxon>
        <taxon>Pseudomonadota</taxon>
        <taxon>Gammaproteobacteria</taxon>
        <taxon>Methylococcales</taxon>
        <taxon>Methylococcaceae</taxon>
        <taxon>Methylomonas</taxon>
    </lineage>
</organism>
<dbReference type="PANTHER" id="PTHR35564">
    <property type="match status" value="1"/>
</dbReference>
<evidence type="ECO:0000313" key="2">
    <source>
        <dbReference type="Proteomes" id="UP001524586"/>
    </source>
</evidence>
<name>A0ABT1U4X4_9GAMM</name>
<dbReference type="Pfam" id="PF06996">
    <property type="entry name" value="T6SS_TssG"/>
    <property type="match status" value="1"/>
</dbReference>
<dbReference type="RefSeq" id="WP_256615265.1">
    <property type="nucleotide sequence ID" value="NZ_JANIBK010000045.1"/>
</dbReference>
<protein>
    <submittedName>
        <fullName evidence="1">Type VI secretion system baseplate subunit TssG</fullName>
    </submittedName>
</protein>
<reference evidence="1 2" key="1">
    <citation type="submission" date="2022-07" db="EMBL/GenBank/DDBJ databases">
        <title>Methylomonas rivi sp. nov., Methylomonas rosea sp. nov., Methylomonas aureus sp. nov. and Methylomonas subterranea sp. nov., four novel methanotrophs isolated from a freshwater creek and the deep terrestrial subsurface.</title>
        <authorList>
            <person name="Abin C."/>
            <person name="Sankaranarayanan K."/>
            <person name="Garner C."/>
            <person name="Sindelar R."/>
            <person name="Kotary K."/>
            <person name="Garner R."/>
            <person name="Barclay S."/>
            <person name="Lawson P."/>
            <person name="Krumholz L."/>
        </authorList>
    </citation>
    <scope>NUCLEOTIDE SEQUENCE [LARGE SCALE GENOMIC DNA]</scope>
    <source>
        <strain evidence="1 2">WSC-6</strain>
    </source>
</reference>
<proteinExistence type="predicted"/>
<dbReference type="InterPro" id="IPR010732">
    <property type="entry name" value="T6SS_TssG-like"/>
</dbReference>
<keyword evidence="2" id="KW-1185">Reference proteome</keyword>
<dbReference type="Proteomes" id="UP001524586">
    <property type="component" value="Unassembled WGS sequence"/>
</dbReference>